<dbReference type="Pfam" id="PF17959">
    <property type="entry name" value="EF-hand_14"/>
    <property type="match status" value="1"/>
</dbReference>
<accession>A0A7E4UNM0</accession>
<dbReference type="InterPro" id="IPR041541">
    <property type="entry name" value="Glutaminase_EF-hand"/>
</dbReference>
<dbReference type="SUPFAM" id="SSF56601">
    <property type="entry name" value="beta-lactamase/transpeptidase-like"/>
    <property type="match status" value="1"/>
</dbReference>
<dbReference type="GO" id="GO:0006537">
    <property type="term" value="P:glutamate biosynthetic process"/>
    <property type="evidence" value="ECO:0007669"/>
    <property type="project" value="TreeGrafter"/>
</dbReference>
<dbReference type="InterPro" id="IPR012338">
    <property type="entry name" value="Beta-lactam/transpept-like"/>
</dbReference>
<evidence type="ECO:0000259" key="10">
    <source>
        <dbReference type="Pfam" id="PF17959"/>
    </source>
</evidence>
<dbReference type="InterPro" id="IPR036770">
    <property type="entry name" value="Ankyrin_rpt-contain_sf"/>
</dbReference>
<dbReference type="FunFam" id="1.25.40.20:FF:000069">
    <property type="entry name" value="Glutaminase, isoform E"/>
    <property type="match status" value="1"/>
</dbReference>
<dbReference type="InterPro" id="IPR002110">
    <property type="entry name" value="Ankyrin_rpt"/>
</dbReference>
<dbReference type="WBParaSite" id="Pan_g10640.t1">
    <property type="protein sequence ID" value="Pan_g10640.t1"/>
    <property type="gene ID" value="Pan_g10640"/>
</dbReference>
<keyword evidence="4" id="KW-0378">Hydrolase</keyword>
<evidence type="ECO:0000256" key="8">
    <source>
        <dbReference type="PROSITE-ProRule" id="PRU00023"/>
    </source>
</evidence>
<dbReference type="FunFam" id="3.40.710.10:FF:000008">
    <property type="entry name" value="Glutaminase, isoform E"/>
    <property type="match status" value="1"/>
</dbReference>
<dbReference type="InterPro" id="IPR015868">
    <property type="entry name" value="Glutaminase"/>
</dbReference>
<sequence length="650" mass="72581">MKKVHSQATVEQYRQILNRKGSLYNILQQTADGLSNAFTRDQKTPEDLIFDLFKIPNKNEASIGKLLSVLKSYGLQENDPRLAPMMERIWRIERENEEISNEARDPKHWKLSKNDFKLCVIESLSLISRTLQNNLIVPSWNPFCNIIKEIFEAVRPLSDGDVATYIPQLARQNPDSWGVSICTVDGQRVNFGDTKNPFCIQSVSKAFNYAIAASDLGADFVHHFVGQEPSGRLFNEICLDSKNRPHNPMVNSGAIIVSSLIQSKMNMADRFDYMLSQYRKISGGEYVGFNNAVFLSERLTADRNYALAYYMKENKCFPPEVTSMTDALDFYFQLCSLEGTCESMSVMAATLANGGVCPLTEERCIESRPCRDVLSLMYSCGMYDYSGQFSFHVGLPAKSGVSGVMIVVVPNLMGICLWSPPLDKLGNSCRGVAFCKELISRFNFHNYDSLAHTESNKFDPRKRHGELEKDQVVSLLFAAKAGDLNTIRRIFMQGADLEMPDYDRRTALHLASSEGHLETVKFLINIARVKPDPRDRWNRTPYDDAVTFGYTVIATLLDKAMGMSDSGIKSAASISSLSGVGVGTNLKLLPKRQLSVPSSDDDEEEEEVVDDKAESPLDNNSKNTSKTNSSEVLFTLGGAVSDCPTEPEKL</sequence>
<dbReference type="Pfam" id="PF04960">
    <property type="entry name" value="Glutaminase"/>
    <property type="match status" value="1"/>
</dbReference>
<dbReference type="PROSITE" id="PS50297">
    <property type="entry name" value="ANK_REP_REGION"/>
    <property type="match status" value="1"/>
</dbReference>
<evidence type="ECO:0000313" key="11">
    <source>
        <dbReference type="Proteomes" id="UP000492821"/>
    </source>
</evidence>
<evidence type="ECO:0000313" key="12">
    <source>
        <dbReference type="WBParaSite" id="Pan_g10640.t1"/>
    </source>
</evidence>
<proteinExistence type="inferred from homology"/>
<evidence type="ECO:0000256" key="5">
    <source>
        <dbReference type="ARBA" id="ARBA00023043"/>
    </source>
</evidence>
<keyword evidence="11" id="KW-1185">Reference proteome</keyword>
<evidence type="ECO:0000256" key="3">
    <source>
        <dbReference type="ARBA" id="ARBA00022737"/>
    </source>
</evidence>
<dbReference type="GO" id="GO:0004359">
    <property type="term" value="F:glutaminase activity"/>
    <property type="evidence" value="ECO:0007669"/>
    <property type="project" value="UniProtKB-EC"/>
</dbReference>
<keyword evidence="5 8" id="KW-0040">ANK repeat</keyword>
<name>A0A7E4UNM0_PANRE</name>
<evidence type="ECO:0000256" key="6">
    <source>
        <dbReference type="ARBA" id="ARBA00049534"/>
    </source>
</evidence>
<dbReference type="EC" id="3.5.1.2" evidence="2"/>
<dbReference type="HAMAP" id="MF_00313">
    <property type="entry name" value="Glutaminase"/>
    <property type="match status" value="1"/>
</dbReference>
<dbReference type="Gene3D" id="3.40.710.10">
    <property type="entry name" value="DD-peptidase/beta-lactamase superfamily"/>
    <property type="match status" value="1"/>
</dbReference>
<comment type="catalytic activity">
    <reaction evidence="6">
        <text>L-glutamine + H2O = L-glutamate + NH4(+)</text>
        <dbReference type="Rhea" id="RHEA:15889"/>
        <dbReference type="ChEBI" id="CHEBI:15377"/>
        <dbReference type="ChEBI" id="CHEBI:28938"/>
        <dbReference type="ChEBI" id="CHEBI:29985"/>
        <dbReference type="ChEBI" id="CHEBI:58359"/>
        <dbReference type="EC" id="3.5.1.2"/>
    </reaction>
</comment>
<evidence type="ECO:0000256" key="9">
    <source>
        <dbReference type="SAM" id="MobiDB-lite"/>
    </source>
</evidence>
<evidence type="ECO:0000256" key="7">
    <source>
        <dbReference type="ARBA" id="ARBA00077251"/>
    </source>
</evidence>
<dbReference type="PANTHER" id="PTHR12544:SF7">
    <property type="entry name" value="GLUTAMINASE 2-RELATED"/>
    <property type="match status" value="1"/>
</dbReference>
<dbReference type="NCBIfam" id="TIGR03814">
    <property type="entry name" value="Gln_ase"/>
    <property type="match status" value="1"/>
</dbReference>
<keyword evidence="3" id="KW-0677">Repeat</keyword>
<protein>
    <recommendedName>
        <fullName evidence="2">glutaminase</fullName>
        <ecNumber evidence="2">3.5.1.2</ecNumber>
    </recommendedName>
    <alternativeName>
        <fullName evidence="7">L-glutamine amidohydrolase</fullName>
    </alternativeName>
</protein>
<feature type="compositionally biased region" description="Low complexity" evidence="9">
    <location>
        <begin position="619"/>
        <end position="630"/>
    </location>
</feature>
<evidence type="ECO:0000256" key="2">
    <source>
        <dbReference type="ARBA" id="ARBA00012918"/>
    </source>
</evidence>
<dbReference type="PANTHER" id="PTHR12544">
    <property type="entry name" value="GLUTAMINASE"/>
    <property type="match status" value="1"/>
</dbReference>
<dbReference type="PROSITE" id="PS50088">
    <property type="entry name" value="ANK_REPEAT"/>
    <property type="match status" value="1"/>
</dbReference>
<reference evidence="11" key="1">
    <citation type="journal article" date="2013" name="Genetics">
        <title>The draft genome and transcriptome of Panagrellus redivivus are shaped by the harsh demands of a free-living lifestyle.</title>
        <authorList>
            <person name="Srinivasan J."/>
            <person name="Dillman A.R."/>
            <person name="Macchietto M.G."/>
            <person name="Heikkinen L."/>
            <person name="Lakso M."/>
            <person name="Fracchia K.M."/>
            <person name="Antoshechkin I."/>
            <person name="Mortazavi A."/>
            <person name="Wong G."/>
            <person name="Sternberg P.W."/>
        </authorList>
    </citation>
    <scope>NUCLEOTIDE SEQUENCE [LARGE SCALE GENOMIC DNA]</scope>
    <source>
        <strain evidence="11">MT8872</strain>
    </source>
</reference>
<feature type="repeat" description="ANK" evidence="8">
    <location>
        <begin position="503"/>
        <end position="525"/>
    </location>
</feature>
<reference evidence="12" key="2">
    <citation type="submission" date="2020-10" db="UniProtKB">
        <authorList>
            <consortium name="WormBaseParasite"/>
        </authorList>
    </citation>
    <scope>IDENTIFICATION</scope>
</reference>
<dbReference type="Gene3D" id="1.25.40.20">
    <property type="entry name" value="Ankyrin repeat-containing domain"/>
    <property type="match status" value="1"/>
</dbReference>
<evidence type="ECO:0000256" key="4">
    <source>
        <dbReference type="ARBA" id="ARBA00022801"/>
    </source>
</evidence>
<dbReference type="GO" id="GO:0006543">
    <property type="term" value="P:L-glutamine catabolic process"/>
    <property type="evidence" value="ECO:0007669"/>
    <property type="project" value="TreeGrafter"/>
</dbReference>
<dbReference type="SUPFAM" id="SSF48403">
    <property type="entry name" value="Ankyrin repeat"/>
    <property type="match status" value="1"/>
</dbReference>
<dbReference type="Gene3D" id="1.10.238.210">
    <property type="match status" value="1"/>
</dbReference>
<organism evidence="11 12">
    <name type="scientific">Panagrellus redivivus</name>
    <name type="common">Microworm</name>
    <dbReference type="NCBI Taxonomy" id="6233"/>
    <lineage>
        <taxon>Eukaryota</taxon>
        <taxon>Metazoa</taxon>
        <taxon>Ecdysozoa</taxon>
        <taxon>Nematoda</taxon>
        <taxon>Chromadorea</taxon>
        <taxon>Rhabditida</taxon>
        <taxon>Tylenchina</taxon>
        <taxon>Panagrolaimomorpha</taxon>
        <taxon>Panagrolaimoidea</taxon>
        <taxon>Panagrolaimidae</taxon>
        <taxon>Panagrellus</taxon>
    </lineage>
</organism>
<feature type="domain" description="Glutaminase EF-hand" evidence="10">
    <location>
        <begin position="46"/>
        <end position="138"/>
    </location>
</feature>
<dbReference type="Proteomes" id="UP000492821">
    <property type="component" value="Unassembled WGS sequence"/>
</dbReference>
<feature type="compositionally biased region" description="Acidic residues" evidence="9">
    <location>
        <begin position="599"/>
        <end position="609"/>
    </location>
</feature>
<feature type="region of interest" description="Disordered" evidence="9">
    <location>
        <begin position="593"/>
        <end position="631"/>
    </location>
</feature>
<dbReference type="AlphaFoldDB" id="A0A7E4UNM0"/>
<dbReference type="SMART" id="SM00248">
    <property type="entry name" value="ANK"/>
    <property type="match status" value="2"/>
</dbReference>
<dbReference type="Pfam" id="PF12796">
    <property type="entry name" value="Ank_2"/>
    <property type="match status" value="1"/>
</dbReference>
<evidence type="ECO:0000256" key="1">
    <source>
        <dbReference type="ARBA" id="ARBA00011076"/>
    </source>
</evidence>
<comment type="similarity">
    <text evidence="1">Belongs to the glutaminase family.</text>
</comment>